<dbReference type="Gene3D" id="3.90.25.10">
    <property type="entry name" value="UDP-galactose 4-epimerase, domain 1"/>
    <property type="match status" value="1"/>
</dbReference>
<dbReference type="InterPro" id="IPR036291">
    <property type="entry name" value="NAD(P)-bd_dom_sf"/>
</dbReference>
<evidence type="ECO:0000313" key="3">
    <source>
        <dbReference type="Proteomes" id="UP000236724"/>
    </source>
</evidence>
<feature type="domain" description="NAD-dependent epimerase/dehydratase" evidence="1">
    <location>
        <begin position="13"/>
        <end position="83"/>
    </location>
</feature>
<reference evidence="2 3" key="1">
    <citation type="submission" date="2016-10" db="EMBL/GenBank/DDBJ databases">
        <authorList>
            <person name="de Groot N.N."/>
        </authorList>
    </citation>
    <scope>NUCLEOTIDE SEQUENCE [LARGE SCALE GENOMIC DNA]</scope>
    <source>
        <strain evidence="2">MBHS1</strain>
    </source>
</reference>
<proteinExistence type="predicted"/>
<dbReference type="PANTHER" id="PTHR43245:SF13">
    <property type="entry name" value="UDP-D-APIOSE_UDP-D-XYLOSE SYNTHASE 2"/>
    <property type="match status" value="1"/>
</dbReference>
<dbReference type="PANTHER" id="PTHR43245">
    <property type="entry name" value="BIFUNCTIONAL POLYMYXIN RESISTANCE PROTEIN ARNA"/>
    <property type="match status" value="1"/>
</dbReference>
<dbReference type="Pfam" id="PF01370">
    <property type="entry name" value="Epimerase"/>
    <property type="match status" value="1"/>
</dbReference>
<accession>A0A1H6F8J2</accession>
<dbReference type="InterPro" id="IPR050177">
    <property type="entry name" value="Lipid_A_modif_metabolic_enz"/>
</dbReference>
<gene>
    <name evidence="2" type="primary">wbiB</name>
    <name evidence="2" type="ORF">MBHS_01576</name>
</gene>
<dbReference type="InterPro" id="IPR001509">
    <property type="entry name" value="Epimerase_deHydtase"/>
</dbReference>
<dbReference type="PRINTS" id="PR01713">
    <property type="entry name" value="NUCEPIMERASE"/>
</dbReference>
<organism evidence="2 3">
    <name type="scientific">Candidatus Venteria ishoeyi</name>
    <dbReference type="NCBI Taxonomy" id="1899563"/>
    <lineage>
        <taxon>Bacteria</taxon>
        <taxon>Pseudomonadati</taxon>
        <taxon>Pseudomonadota</taxon>
        <taxon>Gammaproteobacteria</taxon>
        <taxon>Thiotrichales</taxon>
        <taxon>Thiotrichaceae</taxon>
        <taxon>Venteria</taxon>
    </lineage>
</organism>
<dbReference type="Proteomes" id="UP000236724">
    <property type="component" value="Unassembled WGS sequence"/>
</dbReference>
<dbReference type="Gene3D" id="3.40.50.720">
    <property type="entry name" value="NAD(P)-binding Rossmann-like Domain"/>
    <property type="match status" value="1"/>
</dbReference>
<dbReference type="GO" id="GO:0016853">
    <property type="term" value="F:isomerase activity"/>
    <property type="evidence" value="ECO:0007669"/>
    <property type="project" value="UniProtKB-KW"/>
</dbReference>
<dbReference type="EC" id="5.1.3.25" evidence="2"/>
<evidence type="ECO:0000313" key="2">
    <source>
        <dbReference type="EMBL" id="SEH05721.1"/>
    </source>
</evidence>
<sequence length="151" mass="16995">MRSFMVFILWGCVIFNVYGPRQDPSSPYSGVISIFLERLQAQQDIVIYGDGEQTRDFIYVQDVVAANLKALTLATGAQVFNVGRQQVLSINTLLQMLQTITGKSASKITYQAAKTGDIRHSCANIQKITQEFNWQADYSMQQGLETYIRSL</sequence>
<name>A0A1H6F8J2_9GAMM</name>
<dbReference type="EMBL" id="FMSV02000376">
    <property type="protein sequence ID" value="SEH05721.1"/>
    <property type="molecule type" value="Genomic_DNA"/>
</dbReference>
<evidence type="ECO:0000259" key="1">
    <source>
        <dbReference type="Pfam" id="PF01370"/>
    </source>
</evidence>
<keyword evidence="2" id="KW-0413">Isomerase</keyword>
<keyword evidence="3" id="KW-1185">Reference proteome</keyword>
<dbReference type="AlphaFoldDB" id="A0A1H6F8J2"/>
<dbReference type="SUPFAM" id="SSF51735">
    <property type="entry name" value="NAD(P)-binding Rossmann-fold domains"/>
    <property type="match status" value="1"/>
</dbReference>
<protein>
    <submittedName>
        <fullName evidence="2">dTDP-L-rhamnose 4-epimerase</fullName>
        <ecNumber evidence="2">5.1.3.25</ecNumber>
    </submittedName>
</protein>